<dbReference type="InterPro" id="IPR028236">
    <property type="entry name" value="CPLANE1"/>
</dbReference>
<feature type="region of interest" description="Disordered" evidence="1">
    <location>
        <begin position="683"/>
        <end position="707"/>
    </location>
</feature>
<sequence length="792" mass="89695">MDQQLNAIEESAANIEQDFRNTSLMLHTVENLTDAMAPGDTRPKADYSLRDYRLPDHTDADSPGTLDAQVHDDSMRSQDSRQAEEQQEDDKDVAGMVTTVTDDEGNQTGIERAEDTALTLGISGISGVSDIIAEVIADGDASDVLKMGISTQQQKAARKKMEQRRMTEQPGVEDYTRLSSDQIRELLTTPRTPRQDEDEDDRWPSRRKPAERSDKERKELKDWAVTKRAKSLAEYKKQREELIERELRPFHPKAGESMGPSSLKEIKKQEGERGRKKKDMIESSHDERVQQAKALMAEMFTEKPQLPTEEAPASTTKRKDRTLRDSGASEMSSRLDKRPTSQIPKGTYLFVDSEAYKPRPQARSQGGVDGRADSRASRGEDFGYSLEREDEELVGGRWTGRLRSEERGARGPTSSRDLNRRNQETRESNDWRILEGITEFTDDDQISAESRAKTEPAKLYRPKPFDQVVRVQRPEVTRKQPVSVRTQKTYTEMLQEMKGETGGKKTSSQTLRAKQRLYGTKRIPGSSKAADSTTPRFTKTYSERLSDMQQKSGGMTRLRPRTRPKGVPRINTGTLTLGTFDDTPYRRQQVEGRGLHPEPTPRSSTPYHERLGTLSLSGTYRGRDDVVSPAPKVGVKYKPRDREPMTYVEQLQRLSSEAPRTHRHKTAYVGPVQRETYKSPRLHSPMARHRPYPRQGQRSPGVEEFDERSGFSDLSSWNVSDEVMDILHRRDSFEGDVGAVTDDDVSIEGLEYDDYTTSVNIRELEEIASVSSGSVLSNIDWGAVDKMIADVR</sequence>
<evidence type="ECO:0000313" key="2">
    <source>
        <dbReference type="EnsemblMetazoa" id="XP_038068075.1"/>
    </source>
</evidence>
<name>A0A914AVE9_PATMI</name>
<feature type="region of interest" description="Disordered" evidence="1">
    <location>
        <begin position="618"/>
        <end position="637"/>
    </location>
</feature>
<evidence type="ECO:0000256" key="1">
    <source>
        <dbReference type="SAM" id="MobiDB-lite"/>
    </source>
</evidence>
<feature type="compositionally biased region" description="Basic and acidic residues" evidence="1">
    <location>
        <begin position="264"/>
        <end position="290"/>
    </location>
</feature>
<feature type="region of interest" description="Disordered" evidence="1">
    <location>
        <begin position="464"/>
        <end position="484"/>
    </location>
</feature>
<protein>
    <submittedName>
        <fullName evidence="2">Uncharacterized protein</fullName>
    </submittedName>
</protein>
<dbReference type="Proteomes" id="UP000887568">
    <property type="component" value="Unplaced"/>
</dbReference>
<proteinExistence type="predicted"/>
<feature type="compositionally biased region" description="Low complexity" evidence="1">
    <location>
        <begin position="572"/>
        <end position="582"/>
    </location>
</feature>
<evidence type="ECO:0000313" key="3">
    <source>
        <dbReference type="Proteomes" id="UP000887568"/>
    </source>
</evidence>
<feature type="compositionally biased region" description="Basic and acidic residues" evidence="1">
    <location>
        <begin position="69"/>
        <end position="84"/>
    </location>
</feature>
<feature type="compositionally biased region" description="Basic and acidic residues" evidence="1">
    <location>
        <begin position="417"/>
        <end position="433"/>
    </location>
</feature>
<keyword evidence="3" id="KW-1185">Reference proteome</keyword>
<reference evidence="2" key="1">
    <citation type="submission" date="2022-11" db="UniProtKB">
        <authorList>
            <consortium name="EnsemblMetazoa"/>
        </authorList>
    </citation>
    <scope>IDENTIFICATION</scope>
</reference>
<organism evidence="2 3">
    <name type="scientific">Patiria miniata</name>
    <name type="common">Bat star</name>
    <name type="synonym">Asterina miniata</name>
    <dbReference type="NCBI Taxonomy" id="46514"/>
    <lineage>
        <taxon>Eukaryota</taxon>
        <taxon>Metazoa</taxon>
        <taxon>Echinodermata</taxon>
        <taxon>Eleutherozoa</taxon>
        <taxon>Asterozoa</taxon>
        <taxon>Asteroidea</taxon>
        <taxon>Valvatacea</taxon>
        <taxon>Valvatida</taxon>
        <taxon>Asterinidae</taxon>
        <taxon>Patiria</taxon>
    </lineage>
</organism>
<dbReference type="RefSeq" id="XP_038068075.1">
    <property type="nucleotide sequence ID" value="XM_038212147.1"/>
</dbReference>
<dbReference type="PANTHER" id="PTHR14492:SF4">
    <property type="entry name" value="CILIOGENESIS AND PLANAR POLARITY EFFECTOR 1"/>
    <property type="match status" value="1"/>
</dbReference>
<dbReference type="EnsemblMetazoa" id="XM_038212147.1">
    <property type="protein sequence ID" value="XP_038068075.1"/>
    <property type="gene ID" value="LOC119737657"/>
</dbReference>
<dbReference type="OrthoDB" id="5974632at2759"/>
<accession>A0A914AVE9</accession>
<feature type="compositionally biased region" description="Basic and acidic residues" evidence="1">
    <location>
        <begin position="370"/>
        <end position="381"/>
    </location>
</feature>
<feature type="region of interest" description="Disordered" evidence="1">
    <location>
        <begin position="53"/>
        <end position="109"/>
    </location>
</feature>
<feature type="region of interest" description="Disordered" evidence="1">
    <location>
        <begin position="179"/>
        <end position="433"/>
    </location>
</feature>
<dbReference type="AlphaFoldDB" id="A0A914AVE9"/>
<feature type="region of interest" description="Disordered" evidence="1">
    <location>
        <begin position="546"/>
        <end position="610"/>
    </location>
</feature>
<feature type="compositionally biased region" description="Basic and acidic residues" evidence="1">
    <location>
        <begin position="583"/>
        <end position="596"/>
    </location>
</feature>
<dbReference type="PANTHER" id="PTHR14492">
    <property type="entry name" value="JBTS17"/>
    <property type="match status" value="1"/>
</dbReference>
<feature type="compositionally biased region" description="Basic and acidic residues" evidence="1">
    <location>
        <begin position="202"/>
        <end position="249"/>
    </location>
</feature>
<dbReference type="Pfam" id="PF15392">
    <property type="entry name" value="Joubert"/>
    <property type="match status" value="1"/>
</dbReference>
<dbReference type="GeneID" id="119737657"/>